<dbReference type="EMBL" id="CAJOAX010000785">
    <property type="protein sequence ID" value="CAF3649903.1"/>
    <property type="molecule type" value="Genomic_DNA"/>
</dbReference>
<feature type="region of interest" description="Disordered" evidence="1">
    <location>
        <begin position="410"/>
        <end position="432"/>
    </location>
</feature>
<dbReference type="AlphaFoldDB" id="A0A814ZFU8"/>
<evidence type="ECO:0000313" key="2">
    <source>
        <dbReference type="EMBL" id="CAF1241379.1"/>
    </source>
</evidence>
<feature type="region of interest" description="Disordered" evidence="1">
    <location>
        <begin position="49"/>
        <end position="106"/>
    </location>
</feature>
<gene>
    <name evidence="3" type="ORF">OTI717_LOCUS9310</name>
    <name evidence="2" type="ORF">RFH988_LOCUS26687</name>
</gene>
<feature type="compositionally biased region" description="Low complexity" evidence="1">
    <location>
        <begin position="90"/>
        <end position="104"/>
    </location>
</feature>
<sequence>MNAKNRLNLLLSDILRNESSSNNEFSQGSSTQILPSLTFSEHDYHPSSMLSSVMRTTSSSSSIAPLPPRRNSSSLRHLHQNHHIHQSDLQKQQQQQQQQQQPQPLLNSSTLDDIFRALTLECEQYLAASSTSSYQNKTYDKLIIQPSKTTMQKNVDSNDDDYENLHSSKLPLSNGLSSLKTRIEVMSPEKRQVVSISVSSKLSSSPIVSCSQTYPLLSNSCTTTSILPPINCHSSDEDSIDISSSSTNRKRRRRIRKQHIISSTNRSNSSSDEQTDTINGIINEKKSIISKRSYSTDHRQQRIKSIYDNHPISISAQKFPTRRTRRRDISLQQQQQQQQQHLPIPTKYNEDNPSNFYSPLSVLLTSTRSTNDFVDRSQQQQQQRRSRFELVNHQPVTLLDRMHHQFYRASSTHNNNNNNNIPTHRIPSYPVY</sequence>
<dbReference type="Proteomes" id="UP000663823">
    <property type="component" value="Unassembled WGS sequence"/>
</dbReference>
<dbReference type="Proteomes" id="UP000663882">
    <property type="component" value="Unassembled WGS sequence"/>
</dbReference>
<evidence type="ECO:0000256" key="1">
    <source>
        <dbReference type="SAM" id="MobiDB-lite"/>
    </source>
</evidence>
<feature type="region of interest" description="Disordered" evidence="1">
    <location>
        <begin position="232"/>
        <end position="275"/>
    </location>
</feature>
<accession>A0A814ZFU8</accession>
<protein>
    <submittedName>
        <fullName evidence="2">Uncharacterized protein</fullName>
    </submittedName>
</protein>
<dbReference type="OrthoDB" id="10050270at2759"/>
<name>A0A814ZFU8_9BILA</name>
<evidence type="ECO:0000313" key="4">
    <source>
        <dbReference type="Proteomes" id="UP000663882"/>
    </source>
</evidence>
<feature type="compositionally biased region" description="Low complexity" evidence="1">
    <location>
        <begin position="49"/>
        <end position="62"/>
    </location>
</feature>
<proteinExistence type="predicted"/>
<feature type="compositionally biased region" description="Basic residues" evidence="1">
    <location>
        <begin position="248"/>
        <end position="259"/>
    </location>
</feature>
<feature type="compositionally biased region" description="Low complexity" evidence="1">
    <location>
        <begin position="260"/>
        <end position="271"/>
    </location>
</feature>
<feature type="region of interest" description="Disordered" evidence="1">
    <location>
        <begin position="313"/>
        <end position="356"/>
    </location>
</feature>
<comment type="caution">
    <text evidence="2">The sequence shown here is derived from an EMBL/GenBank/DDBJ whole genome shotgun (WGS) entry which is preliminary data.</text>
</comment>
<evidence type="ECO:0000313" key="3">
    <source>
        <dbReference type="EMBL" id="CAF3649903.1"/>
    </source>
</evidence>
<organism evidence="2 4">
    <name type="scientific">Rotaria sordida</name>
    <dbReference type="NCBI Taxonomy" id="392033"/>
    <lineage>
        <taxon>Eukaryota</taxon>
        <taxon>Metazoa</taxon>
        <taxon>Spiralia</taxon>
        <taxon>Gnathifera</taxon>
        <taxon>Rotifera</taxon>
        <taxon>Eurotatoria</taxon>
        <taxon>Bdelloidea</taxon>
        <taxon>Philodinida</taxon>
        <taxon>Philodinidae</taxon>
        <taxon>Rotaria</taxon>
    </lineage>
</organism>
<reference evidence="2" key="1">
    <citation type="submission" date="2021-02" db="EMBL/GenBank/DDBJ databases">
        <authorList>
            <person name="Nowell W R."/>
        </authorList>
    </citation>
    <scope>NUCLEOTIDE SEQUENCE</scope>
</reference>
<dbReference type="EMBL" id="CAJNOO010002157">
    <property type="protein sequence ID" value="CAF1241379.1"/>
    <property type="molecule type" value="Genomic_DNA"/>
</dbReference>